<feature type="chain" id="PRO_5004250883" description="Secreted RxLR effector peptide protein" evidence="1">
    <location>
        <begin position="20"/>
        <end position="100"/>
    </location>
</feature>
<gene>
    <name evidence="2" type="ORF">PI49.0070</name>
</gene>
<evidence type="ECO:0000256" key="1">
    <source>
        <dbReference type="SAM" id="SignalP"/>
    </source>
</evidence>
<name>Q572H6_PHYIN</name>
<accession>Q572H6</accession>
<keyword evidence="1" id="KW-0732">Signal</keyword>
<organism evidence="2">
    <name type="scientific">Phytophthora infestans</name>
    <name type="common">Potato late blight agent</name>
    <name type="synonym">Botrytis infestans</name>
    <dbReference type="NCBI Taxonomy" id="4787"/>
    <lineage>
        <taxon>Eukaryota</taxon>
        <taxon>Sar</taxon>
        <taxon>Stramenopiles</taxon>
        <taxon>Oomycota</taxon>
        <taxon>Peronosporomycetes</taxon>
        <taxon>Peronosporales</taxon>
        <taxon>Peronosporaceae</taxon>
        <taxon>Phytophthora</taxon>
    </lineage>
</organism>
<sequence>MCPNLLHCTLLSPLIPVLQQPASMLQQSTLKPDTSSQCQPLKATHCYQFQPLKHRPAIDVRTDQIRRSALAAIRCAHQYRPTPKLCGRDALLVSRRLTCI</sequence>
<evidence type="ECO:0000313" key="2">
    <source>
        <dbReference type="EMBL" id="CAI72299.1"/>
    </source>
</evidence>
<dbReference type="AlphaFoldDB" id="Q572H6"/>
<protein>
    <recommendedName>
        <fullName evidence="3">Secreted RxLR effector peptide protein</fullName>
    </recommendedName>
</protein>
<dbReference type="EMBL" id="AJ893357">
    <property type="protein sequence ID" value="CAI72299.1"/>
    <property type="molecule type" value="Genomic_DNA"/>
</dbReference>
<reference evidence="2" key="1">
    <citation type="journal article" date="2005" name="Proc. Natl. Acad. Sci. U.S.A.">
        <title>An ancestral oomycete locus contains late blight avirulence gene Avr3a, encoding a protein that is recognized in the host cytoplasm.</title>
        <authorList>
            <person name="Armstrong M.R."/>
            <person name="Whisson S.C."/>
            <person name="Pritchard L."/>
            <person name="Bos J.I.B."/>
            <person name="Venter E."/>
            <person name="Avrova A.O."/>
            <person name="Rehmany A.P."/>
            <person name="Bohme U."/>
            <person name="Brooks K."/>
            <person name="Cherevach I."/>
            <person name="Hamlin N."/>
            <person name="White B."/>
            <person name="Fraser A."/>
            <person name="Lord A."/>
            <person name="Quail M.A."/>
            <person name="Churcher C."/>
            <person name="Hall N."/>
            <person name="Berriman M."/>
            <person name="Kamoun S."/>
            <person name="Beyon J.L."/>
            <person name="Birch P.R.J."/>
        </authorList>
    </citation>
    <scope>NUCLEOTIDE SEQUENCE</scope>
</reference>
<evidence type="ECO:0008006" key="3">
    <source>
        <dbReference type="Google" id="ProtNLM"/>
    </source>
</evidence>
<proteinExistence type="predicted"/>
<feature type="signal peptide" evidence="1">
    <location>
        <begin position="1"/>
        <end position="19"/>
    </location>
</feature>